<keyword evidence="2" id="KW-0732">Signal</keyword>
<sequence>MTENPSPLLPRRYRLAWLLLWFALLGALAWSAAQPHHAATAPAIGAQTHRPGDTHGGADETIDRHLRIGGAPGETAFRQR</sequence>
<keyword evidence="4" id="KW-1185">Reference proteome</keyword>
<accession>A0A160N3S6</accession>
<dbReference type="STRING" id="445710.ATSB10_28900"/>
<dbReference type="AlphaFoldDB" id="A0A160N3S6"/>
<dbReference type="EMBL" id="CP014841">
    <property type="protein sequence ID" value="AND70344.1"/>
    <property type="molecule type" value="Genomic_DNA"/>
</dbReference>
<evidence type="ECO:0008006" key="5">
    <source>
        <dbReference type="Google" id="ProtNLM"/>
    </source>
</evidence>
<evidence type="ECO:0000313" key="3">
    <source>
        <dbReference type="EMBL" id="AND70344.1"/>
    </source>
</evidence>
<feature type="chain" id="PRO_5007818664" description="Secreted protein" evidence="2">
    <location>
        <begin position="39"/>
        <end position="80"/>
    </location>
</feature>
<dbReference type="RefSeq" id="WP_063673388.1">
    <property type="nucleotide sequence ID" value="NZ_CP014841.1"/>
</dbReference>
<evidence type="ECO:0000256" key="2">
    <source>
        <dbReference type="SAM" id="SignalP"/>
    </source>
</evidence>
<name>A0A160N3S6_9GAMM</name>
<evidence type="ECO:0000313" key="4">
    <source>
        <dbReference type="Proteomes" id="UP000077255"/>
    </source>
</evidence>
<protein>
    <recommendedName>
        <fullName evidence="5">Secreted protein</fullName>
    </recommendedName>
</protein>
<dbReference type="OrthoDB" id="9998769at2"/>
<dbReference type="KEGG" id="dtx:ATSB10_28900"/>
<reference evidence="3 4" key="1">
    <citation type="submission" date="2016-02" db="EMBL/GenBank/DDBJ databases">
        <title>Complete genome sequencing and analysis of ATSB10, Dyella thiooxydans isolated from rhizosphere soil of sunflower (Helianthus annuus L.).</title>
        <authorList>
            <person name="Lee Y."/>
            <person name="Hwangbo K."/>
            <person name="Chung H."/>
            <person name="Yoo J."/>
            <person name="Kim K.Y."/>
            <person name="Sa T.M."/>
            <person name="Um Y."/>
            <person name="Madhaiyan M."/>
        </authorList>
    </citation>
    <scope>NUCLEOTIDE SEQUENCE [LARGE SCALE GENOMIC DNA]</scope>
    <source>
        <strain evidence="3 4">ATSB10</strain>
    </source>
</reference>
<dbReference type="PATRIC" id="fig|445710.3.peg.2886"/>
<feature type="region of interest" description="Disordered" evidence="1">
    <location>
        <begin position="38"/>
        <end position="80"/>
    </location>
</feature>
<gene>
    <name evidence="3" type="ORF">ATSB10_28900</name>
</gene>
<feature type="compositionally biased region" description="Basic and acidic residues" evidence="1">
    <location>
        <begin position="50"/>
        <end position="66"/>
    </location>
</feature>
<dbReference type="Proteomes" id="UP000077255">
    <property type="component" value="Chromosome"/>
</dbReference>
<proteinExistence type="predicted"/>
<evidence type="ECO:0000256" key="1">
    <source>
        <dbReference type="SAM" id="MobiDB-lite"/>
    </source>
</evidence>
<feature type="signal peptide" evidence="2">
    <location>
        <begin position="1"/>
        <end position="38"/>
    </location>
</feature>
<organism evidence="3 4">
    <name type="scientific">Dyella thiooxydans</name>
    <dbReference type="NCBI Taxonomy" id="445710"/>
    <lineage>
        <taxon>Bacteria</taxon>
        <taxon>Pseudomonadati</taxon>
        <taxon>Pseudomonadota</taxon>
        <taxon>Gammaproteobacteria</taxon>
        <taxon>Lysobacterales</taxon>
        <taxon>Rhodanobacteraceae</taxon>
        <taxon>Dyella</taxon>
    </lineage>
</organism>